<dbReference type="InterPro" id="IPR051198">
    <property type="entry name" value="BchE-like"/>
</dbReference>
<comment type="cofactor">
    <cofactor evidence="1">
        <name>[4Fe-4S] cluster</name>
        <dbReference type="ChEBI" id="CHEBI:49883"/>
    </cofactor>
</comment>
<gene>
    <name evidence="6" type="ORF">IBLFYP30_02604</name>
</gene>
<name>A0A6N3ERE3_9FIRM</name>
<evidence type="ECO:0000256" key="3">
    <source>
        <dbReference type="ARBA" id="ARBA00022723"/>
    </source>
</evidence>
<organism evidence="6">
    <name type="scientific">Intestinibacter bartlettii</name>
    <dbReference type="NCBI Taxonomy" id="261299"/>
    <lineage>
        <taxon>Bacteria</taxon>
        <taxon>Bacillati</taxon>
        <taxon>Bacillota</taxon>
        <taxon>Clostridia</taxon>
        <taxon>Peptostreptococcales</taxon>
        <taxon>Peptostreptococcaceae</taxon>
        <taxon>Intestinibacter</taxon>
    </lineage>
</organism>
<reference evidence="6" key="1">
    <citation type="submission" date="2019-11" db="EMBL/GenBank/DDBJ databases">
        <authorList>
            <person name="Feng L."/>
        </authorList>
    </citation>
    <scope>NUCLEOTIDE SEQUENCE</scope>
    <source>
        <strain evidence="6">IbartlettiiLFYP30</strain>
    </source>
</reference>
<keyword evidence="2" id="KW-0949">S-adenosyl-L-methionine</keyword>
<dbReference type="GO" id="GO:0046872">
    <property type="term" value="F:metal ion binding"/>
    <property type="evidence" value="ECO:0007669"/>
    <property type="project" value="UniProtKB-KW"/>
</dbReference>
<evidence type="ECO:0008006" key="7">
    <source>
        <dbReference type="Google" id="ProtNLM"/>
    </source>
</evidence>
<proteinExistence type="predicted"/>
<evidence type="ECO:0000256" key="2">
    <source>
        <dbReference type="ARBA" id="ARBA00022691"/>
    </source>
</evidence>
<keyword evidence="4" id="KW-0408">Iron</keyword>
<evidence type="ECO:0000256" key="5">
    <source>
        <dbReference type="ARBA" id="ARBA00023014"/>
    </source>
</evidence>
<dbReference type="RefSeq" id="WP_421800685.1">
    <property type="nucleotide sequence ID" value="NZ_CACRUE010000036.1"/>
</dbReference>
<dbReference type="PANTHER" id="PTHR43409">
    <property type="entry name" value="ANAEROBIC MAGNESIUM-PROTOPORPHYRIN IX MONOMETHYL ESTER CYCLASE-RELATED"/>
    <property type="match status" value="1"/>
</dbReference>
<dbReference type="InterPro" id="IPR058240">
    <property type="entry name" value="rSAM_sf"/>
</dbReference>
<keyword evidence="5" id="KW-0411">Iron-sulfur</keyword>
<keyword evidence="3" id="KW-0479">Metal-binding</keyword>
<evidence type="ECO:0000256" key="4">
    <source>
        <dbReference type="ARBA" id="ARBA00023004"/>
    </source>
</evidence>
<protein>
    <recommendedName>
        <fullName evidence="7">Radical SAM superfamily protein</fullName>
    </recommendedName>
</protein>
<evidence type="ECO:0000256" key="1">
    <source>
        <dbReference type="ARBA" id="ARBA00001966"/>
    </source>
</evidence>
<evidence type="ECO:0000313" key="6">
    <source>
        <dbReference type="EMBL" id="VYU41759.1"/>
    </source>
</evidence>
<sequence length="598" mass="71632">MKIGIIDADLMDNGTRHPNLALMKISGYYKEQGHEVKLIYNSYMEVYEYDKIYLSKVFSFTEVPEWVLERDNVEFGGTGFYSDGGDNLDYEIEHHKPDYSLYNEYVEEQLKIGRKRTTLEDYMDYSIGFSTRGCFRQCKFCVNKKYEKAFKHSPIEEFLDEDRPYLYLWDDNFFAYPHWEKILDEIESTGKPFQFRQGLDLRLMTDRKAKRFNNTNYRGDFIFAFDHLKDKDTIIEKIQLWKRYSNKICKLYVLCGFESQDEKDIENTFERIKILMQYGCMPYIMRYEDYKKSKYKSMYIELARWCNQPQFYKKKSFREFCEANQMYKKDQSTKCSAYRTMLDFETDFPDIAAKYFDLKFEDENIYIKQYGYGRKYKNKPLCKGCKKSENFWDEIIKSKGNKHVEKKFIQLYFNKEIDVLCTHYKNSECISTPDEIAKYIIDILLKYSTEELIKILKQSDHSYKEDITKENTILVKELDEIKEILNILIYNKKIDFLELGRKLKFRHGIVDQKDATLKTYAQHYCKFAALLDLVVIDKVGRNSHIEVSDLGKVIYNLDDDQRDNLIKKLLLRIPILRECASVNINYEAFKTLLKKLLV</sequence>
<dbReference type="GO" id="GO:0051536">
    <property type="term" value="F:iron-sulfur cluster binding"/>
    <property type="evidence" value="ECO:0007669"/>
    <property type="project" value="UniProtKB-KW"/>
</dbReference>
<dbReference type="AlphaFoldDB" id="A0A6N3ERE3"/>
<accession>A0A6N3ERE3</accession>
<dbReference type="SUPFAM" id="SSF102114">
    <property type="entry name" value="Radical SAM enzymes"/>
    <property type="match status" value="1"/>
</dbReference>
<dbReference type="EMBL" id="CACRUE010000036">
    <property type="protein sequence ID" value="VYU41759.1"/>
    <property type="molecule type" value="Genomic_DNA"/>
</dbReference>